<dbReference type="InterPro" id="IPR008271">
    <property type="entry name" value="Ser/Thr_kinase_AS"/>
</dbReference>
<dbReference type="PROSITE" id="PS50011">
    <property type="entry name" value="PROTEIN_KINASE_DOM"/>
    <property type="match status" value="1"/>
</dbReference>
<dbReference type="Proteomes" id="UP000429607">
    <property type="component" value="Unassembled WGS sequence"/>
</dbReference>
<sequence>MLESLSTSGGNNISATSTNSSTTSGNSISSDIGNENTSATIGTSTTNATNSNTNTSVTVGTNTTSNSNVATNATDDVNNDINVNSTPAPTPTSSASSGGSNNSISTPATSTDNSGGSSTTAATNAGEGSSNVGTTAPTINSGNGSTGAGSTSSQITSSGSEDSNVTGDSSSLIVADSRSGSNAIVSSPTSSGSGVVIGITCGCIAVGLVACALVLFVYRRRDEENPADDSYMRPKTTATSGDLTMTKRMVCGQTELWTDDIITAKRISRSKVQVRNLISQGGYGQVYAGVFHGRSVAVKMLLPATRTDIKHVNNFLAEAKMAATMDHPRIVSLVGIAWDSLSDLCVVFEFMKGGDLRSLLDKYQQAGHPVGLNHQKATIAIHICHALTYLHSLSPSIIHRDLKSRNVLLNRELEAKLTDFGVSREKQDGTMTAGVGTSLWLAPEIMMGEHYDDKADIFSLGVLLSELDIHTLPYAREKQTMSDAVLLHRIVMGATRVSFSPYSPREFQDLGHACVSGNPRDRPTAAEVLYRLQVVLLKCLASSESDGLENSGISGSVLSYTI</sequence>
<dbReference type="GO" id="GO:0005524">
    <property type="term" value="F:ATP binding"/>
    <property type="evidence" value="ECO:0007669"/>
    <property type="project" value="InterPro"/>
</dbReference>
<feature type="compositionally biased region" description="Low complexity" evidence="1">
    <location>
        <begin position="183"/>
        <end position="192"/>
    </location>
</feature>
<keyword evidence="7" id="KW-1185">Reference proteome</keyword>
<feature type="compositionally biased region" description="Polar residues" evidence="1">
    <location>
        <begin position="161"/>
        <end position="182"/>
    </location>
</feature>
<feature type="compositionally biased region" description="Low complexity" evidence="1">
    <location>
        <begin position="85"/>
        <end position="130"/>
    </location>
</feature>
<evidence type="ECO:0000313" key="5">
    <source>
        <dbReference type="EMBL" id="KAE9353169.1"/>
    </source>
</evidence>
<dbReference type="GO" id="GO:0004674">
    <property type="term" value="F:protein serine/threonine kinase activity"/>
    <property type="evidence" value="ECO:0007669"/>
    <property type="project" value="TreeGrafter"/>
</dbReference>
<keyword evidence="2" id="KW-0812">Transmembrane</keyword>
<dbReference type="Gene3D" id="1.10.510.10">
    <property type="entry name" value="Transferase(Phosphotransferase) domain 1"/>
    <property type="match status" value="1"/>
</dbReference>
<reference evidence="4 6" key="1">
    <citation type="submission" date="2018-09" db="EMBL/GenBank/DDBJ databases">
        <title>Genomic investigation of the strawberry pathogen Phytophthora fragariae indicates pathogenicity is determined by transcriptional variation in three key races.</title>
        <authorList>
            <person name="Adams T.M."/>
            <person name="Armitage A.D."/>
            <person name="Sobczyk M.K."/>
            <person name="Bates H.J."/>
            <person name="Dunwell J.M."/>
            <person name="Nellist C.F."/>
            <person name="Harrison R.J."/>
        </authorList>
    </citation>
    <scope>NUCLEOTIDE SEQUENCE [LARGE SCALE GENOMIC DNA]</scope>
    <source>
        <strain evidence="4 6">SCRP249</strain>
        <strain evidence="5 7">SCRP333</strain>
    </source>
</reference>
<keyword evidence="2" id="KW-0472">Membrane</keyword>
<dbReference type="EMBL" id="QXFV01000154">
    <property type="protein sequence ID" value="KAE9048063.1"/>
    <property type="molecule type" value="Genomic_DNA"/>
</dbReference>
<evidence type="ECO:0000259" key="3">
    <source>
        <dbReference type="PROSITE" id="PS50011"/>
    </source>
</evidence>
<dbReference type="Proteomes" id="UP000434957">
    <property type="component" value="Unassembled WGS sequence"/>
</dbReference>
<feature type="region of interest" description="Disordered" evidence="1">
    <location>
        <begin position="1"/>
        <end position="192"/>
    </location>
</feature>
<evidence type="ECO:0000313" key="7">
    <source>
        <dbReference type="Proteomes" id="UP000434957"/>
    </source>
</evidence>
<name>A0A6A3P528_9STRA</name>
<dbReference type="SMART" id="SM00220">
    <property type="entry name" value="S_TKc"/>
    <property type="match status" value="1"/>
</dbReference>
<dbReference type="Pfam" id="PF00069">
    <property type="entry name" value="Pkinase"/>
    <property type="match status" value="1"/>
</dbReference>
<feature type="compositionally biased region" description="Low complexity" evidence="1">
    <location>
        <begin position="138"/>
        <end position="160"/>
    </location>
</feature>
<dbReference type="InterPro" id="IPR051681">
    <property type="entry name" value="Ser/Thr_Kinases-Pseudokinases"/>
</dbReference>
<dbReference type="EMBL" id="QXFT01000146">
    <property type="protein sequence ID" value="KAE9353169.1"/>
    <property type="molecule type" value="Genomic_DNA"/>
</dbReference>
<feature type="compositionally biased region" description="Low complexity" evidence="1">
    <location>
        <begin position="1"/>
        <end position="74"/>
    </location>
</feature>
<feature type="domain" description="Protein kinase" evidence="3">
    <location>
        <begin position="272"/>
        <end position="536"/>
    </location>
</feature>
<dbReference type="PANTHER" id="PTHR44329:SF214">
    <property type="entry name" value="PROTEIN KINASE DOMAIN-CONTAINING PROTEIN"/>
    <property type="match status" value="1"/>
</dbReference>
<organism evidence="4 6">
    <name type="scientific">Phytophthora rubi</name>
    <dbReference type="NCBI Taxonomy" id="129364"/>
    <lineage>
        <taxon>Eukaryota</taxon>
        <taxon>Sar</taxon>
        <taxon>Stramenopiles</taxon>
        <taxon>Oomycota</taxon>
        <taxon>Peronosporomycetes</taxon>
        <taxon>Peronosporales</taxon>
        <taxon>Peronosporaceae</taxon>
        <taxon>Phytophthora</taxon>
    </lineage>
</organism>
<dbReference type="InterPro" id="IPR000719">
    <property type="entry name" value="Prot_kinase_dom"/>
</dbReference>
<keyword evidence="2" id="KW-1133">Transmembrane helix</keyword>
<gene>
    <name evidence="4" type="ORF">PR001_g3964</name>
    <name evidence="5" type="ORF">PR003_g4004</name>
</gene>
<feature type="compositionally biased region" description="Polar residues" evidence="1">
    <location>
        <begin position="75"/>
        <end position="84"/>
    </location>
</feature>
<protein>
    <recommendedName>
        <fullName evidence="3">Protein kinase domain-containing protein</fullName>
    </recommendedName>
</protein>
<accession>A0A6A3P528</accession>
<feature type="transmembrane region" description="Helical" evidence="2">
    <location>
        <begin position="195"/>
        <end position="218"/>
    </location>
</feature>
<dbReference type="PANTHER" id="PTHR44329">
    <property type="entry name" value="SERINE/THREONINE-PROTEIN KINASE TNNI3K-RELATED"/>
    <property type="match status" value="1"/>
</dbReference>
<comment type="caution">
    <text evidence="4">The sequence shown here is derived from an EMBL/GenBank/DDBJ whole genome shotgun (WGS) entry which is preliminary data.</text>
</comment>
<evidence type="ECO:0000313" key="4">
    <source>
        <dbReference type="EMBL" id="KAE9048063.1"/>
    </source>
</evidence>
<dbReference type="Gene3D" id="3.30.200.20">
    <property type="entry name" value="Phosphorylase Kinase, domain 1"/>
    <property type="match status" value="1"/>
</dbReference>
<dbReference type="SUPFAM" id="SSF56112">
    <property type="entry name" value="Protein kinase-like (PK-like)"/>
    <property type="match status" value="1"/>
</dbReference>
<dbReference type="PROSITE" id="PS00108">
    <property type="entry name" value="PROTEIN_KINASE_ST"/>
    <property type="match status" value="1"/>
</dbReference>
<evidence type="ECO:0000256" key="2">
    <source>
        <dbReference type="SAM" id="Phobius"/>
    </source>
</evidence>
<evidence type="ECO:0000313" key="6">
    <source>
        <dbReference type="Proteomes" id="UP000429607"/>
    </source>
</evidence>
<proteinExistence type="predicted"/>
<dbReference type="AlphaFoldDB" id="A0A6A3P528"/>
<dbReference type="InterPro" id="IPR011009">
    <property type="entry name" value="Kinase-like_dom_sf"/>
</dbReference>
<evidence type="ECO:0000256" key="1">
    <source>
        <dbReference type="SAM" id="MobiDB-lite"/>
    </source>
</evidence>